<sequence>TSSSKCAIIYIMKHMRGLKNMKSILNMIFAIGFILCAIGSVGAIDGPTGYEQDNWGLCFTLAGFMIVFGILTIRTQDEDN</sequence>
<feature type="transmembrane region" description="Helical" evidence="1">
    <location>
        <begin position="54"/>
        <end position="73"/>
    </location>
</feature>
<keyword evidence="1" id="KW-0812">Transmembrane</keyword>
<keyword evidence="1" id="KW-0472">Membrane</keyword>
<dbReference type="EMBL" id="UINC01050117">
    <property type="protein sequence ID" value="SVB62701.1"/>
    <property type="molecule type" value="Genomic_DNA"/>
</dbReference>
<proteinExistence type="predicted"/>
<accession>A0A382FL57</accession>
<evidence type="ECO:0000313" key="2">
    <source>
        <dbReference type="EMBL" id="SVB62701.1"/>
    </source>
</evidence>
<protein>
    <submittedName>
        <fullName evidence="2">Uncharacterized protein</fullName>
    </submittedName>
</protein>
<reference evidence="2" key="1">
    <citation type="submission" date="2018-05" db="EMBL/GenBank/DDBJ databases">
        <authorList>
            <person name="Lanie J.A."/>
            <person name="Ng W.-L."/>
            <person name="Kazmierczak K.M."/>
            <person name="Andrzejewski T.M."/>
            <person name="Davidsen T.M."/>
            <person name="Wayne K.J."/>
            <person name="Tettelin H."/>
            <person name="Glass J.I."/>
            <person name="Rusch D."/>
            <person name="Podicherti R."/>
            <person name="Tsui H.-C.T."/>
            <person name="Winkler M.E."/>
        </authorList>
    </citation>
    <scope>NUCLEOTIDE SEQUENCE</scope>
</reference>
<organism evidence="2">
    <name type="scientific">marine metagenome</name>
    <dbReference type="NCBI Taxonomy" id="408172"/>
    <lineage>
        <taxon>unclassified sequences</taxon>
        <taxon>metagenomes</taxon>
        <taxon>ecological metagenomes</taxon>
    </lineage>
</organism>
<name>A0A382FL57_9ZZZZ</name>
<feature type="non-terminal residue" evidence="2">
    <location>
        <position position="1"/>
    </location>
</feature>
<dbReference type="AlphaFoldDB" id="A0A382FL57"/>
<feature type="transmembrane region" description="Helical" evidence="1">
    <location>
        <begin position="23"/>
        <end position="42"/>
    </location>
</feature>
<keyword evidence="1" id="KW-1133">Transmembrane helix</keyword>
<gene>
    <name evidence="2" type="ORF">METZ01_LOCUS215555</name>
</gene>
<evidence type="ECO:0000256" key="1">
    <source>
        <dbReference type="SAM" id="Phobius"/>
    </source>
</evidence>